<protein>
    <submittedName>
        <fullName evidence="1">Uncharacterized protein</fullName>
    </submittedName>
</protein>
<keyword evidence="2" id="KW-1185">Reference proteome</keyword>
<sequence>MHIFRLGHEGQVCSGDYLINGDTSPSPQDDYYIHNLQTINIERQLFFDHFSIEDQEKAHKNKNHFYKLKKQFPDQNHHYNKNIKIIGGFDLNEERFDSDYKKHFVMQWEDYKKKNQPYYQTALAAKQHQQYMEMVHGKKRIERNKSMIDRTKSRANSVISENFNSVVKNSTRNNHSGLKLNQTAVINNKNSTIDLLQQYDNQKHDNALVIGEVNVIPQKMQEVKLIQDYRKNNTIDQTESPQKYIKMDQRYNQSISPQRNENSSDRILPQLERSMINLQQQHNNQTIDLTPIKLNQQMPSNLNLRKDSLPNLGKQRYLQKLFDESYGPSIKPSYEQYRKDPKMYQKEQSISAYQSNGQSKTLINDASVQGIEQIKYYKRLDEQIERQKRIFEKHSSTISSNQIIMEKKKIDDAFTLNFKSSNQYEGGATSSLYGMTKNNVSTAAISKYEIQSQYKDLIDQYKKTSTDQKKRYNSVLKDNSSRRMLESPGLSIGHGLNNDKSQLFQTIYL</sequence>
<dbReference type="OrthoDB" id="327252at2759"/>
<dbReference type="Proteomes" id="UP000039865">
    <property type="component" value="Unassembled WGS sequence"/>
</dbReference>
<accession>A0A078A6S5</accession>
<dbReference type="EMBL" id="CCKQ01006586">
    <property type="protein sequence ID" value="CDW77904.1"/>
    <property type="molecule type" value="Genomic_DNA"/>
</dbReference>
<reference evidence="1 2" key="1">
    <citation type="submission" date="2014-06" db="EMBL/GenBank/DDBJ databases">
        <authorList>
            <person name="Swart Estienne"/>
        </authorList>
    </citation>
    <scope>NUCLEOTIDE SEQUENCE [LARGE SCALE GENOMIC DNA]</scope>
    <source>
        <strain evidence="1 2">130c</strain>
    </source>
</reference>
<evidence type="ECO:0000313" key="1">
    <source>
        <dbReference type="EMBL" id="CDW77904.1"/>
    </source>
</evidence>
<organism evidence="1 2">
    <name type="scientific">Stylonychia lemnae</name>
    <name type="common">Ciliate</name>
    <dbReference type="NCBI Taxonomy" id="5949"/>
    <lineage>
        <taxon>Eukaryota</taxon>
        <taxon>Sar</taxon>
        <taxon>Alveolata</taxon>
        <taxon>Ciliophora</taxon>
        <taxon>Intramacronucleata</taxon>
        <taxon>Spirotrichea</taxon>
        <taxon>Stichotrichia</taxon>
        <taxon>Sporadotrichida</taxon>
        <taxon>Oxytrichidae</taxon>
        <taxon>Stylonychinae</taxon>
        <taxon>Stylonychia</taxon>
    </lineage>
</organism>
<evidence type="ECO:0000313" key="2">
    <source>
        <dbReference type="Proteomes" id="UP000039865"/>
    </source>
</evidence>
<proteinExistence type="predicted"/>
<gene>
    <name evidence="1" type="primary">Contig16526.g17591</name>
    <name evidence="1" type="ORF">STYLEM_6872</name>
</gene>
<name>A0A078A6S5_STYLE</name>
<dbReference type="AlphaFoldDB" id="A0A078A6S5"/>
<dbReference type="InParanoid" id="A0A078A6S5"/>